<evidence type="ECO:0008006" key="7">
    <source>
        <dbReference type="Google" id="ProtNLM"/>
    </source>
</evidence>
<name>A0ABD3RB65_9STRA</name>
<dbReference type="InterPro" id="IPR029044">
    <property type="entry name" value="Nucleotide-diphossugar_trans"/>
</dbReference>
<keyword evidence="3" id="KW-0808">Transferase</keyword>
<protein>
    <recommendedName>
        <fullName evidence="7">Nucleotide-diphospho-sugar transferase domain-containing protein</fullName>
    </recommendedName>
</protein>
<evidence type="ECO:0000256" key="1">
    <source>
        <dbReference type="ARBA" id="ARBA00005664"/>
    </source>
</evidence>
<dbReference type="InterPro" id="IPR008630">
    <property type="entry name" value="Glyco_trans_34"/>
</dbReference>
<dbReference type="SUPFAM" id="SSF53448">
    <property type="entry name" value="Nucleotide-diphospho-sugar transferases"/>
    <property type="match status" value="1"/>
</dbReference>
<evidence type="ECO:0000256" key="4">
    <source>
        <dbReference type="SAM" id="Phobius"/>
    </source>
</evidence>
<evidence type="ECO:0000256" key="2">
    <source>
        <dbReference type="ARBA" id="ARBA00022676"/>
    </source>
</evidence>
<keyword evidence="4" id="KW-1133">Transmembrane helix</keyword>
<keyword evidence="6" id="KW-1185">Reference proteome</keyword>
<proteinExistence type="inferred from homology"/>
<dbReference type="Pfam" id="PF05637">
    <property type="entry name" value="Glyco_transf_34"/>
    <property type="match status" value="1"/>
</dbReference>
<organism evidence="5 6">
    <name type="scientific">Cyclotella atomus</name>
    <dbReference type="NCBI Taxonomy" id="382360"/>
    <lineage>
        <taxon>Eukaryota</taxon>
        <taxon>Sar</taxon>
        <taxon>Stramenopiles</taxon>
        <taxon>Ochrophyta</taxon>
        <taxon>Bacillariophyta</taxon>
        <taxon>Coscinodiscophyceae</taxon>
        <taxon>Thalassiosirophycidae</taxon>
        <taxon>Stephanodiscales</taxon>
        <taxon>Stephanodiscaceae</taxon>
        <taxon>Cyclotella</taxon>
    </lineage>
</organism>
<keyword evidence="4" id="KW-0472">Membrane</keyword>
<dbReference type="Gene3D" id="3.90.550.10">
    <property type="entry name" value="Spore Coat Polysaccharide Biosynthesis Protein SpsA, Chain A"/>
    <property type="match status" value="1"/>
</dbReference>
<dbReference type="PANTHER" id="PTHR31306:SF4">
    <property type="entry name" value="ALPHA-1,2-GALACTOSYLTRANSFERASE"/>
    <property type="match status" value="1"/>
</dbReference>
<evidence type="ECO:0000313" key="5">
    <source>
        <dbReference type="EMBL" id="KAL3805425.1"/>
    </source>
</evidence>
<dbReference type="EMBL" id="JALLPJ020000005">
    <property type="protein sequence ID" value="KAL3805425.1"/>
    <property type="molecule type" value="Genomic_DNA"/>
</dbReference>
<dbReference type="PANTHER" id="PTHR31306">
    <property type="entry name" value="ALPHA-1,6-MANNOSYLTRANSFERASE MNN11-RELATED"/>
    <property type="match status" value="1"/>
</dbReference>
<keyword evidence="2" id="KW-0328">Glycosyltransferase</keyword>
<sequence length="235" mass="27282">MIAIRSSQCRIRLAIGAILAFYMVSLILNSYYLLTTTSSHQQTVQDAPCILHSANDDYHSSSSSNSLSHKNTRMLAVVSVCIAGPRFTPEYINASLSNKRLFCQRWGANSNNTNYHAKWEKLVYIDQTLHEENTDWVLWMDCDAAFTNLEVDWTTHVPLNKSKLMVASEDKNGINLGVFLVPNTFDSREFIHQMYEKRHYVERMKFQWKDQSALIELMKEDPTIVSRIEMYRNER</sequence>
<comment type="caution">
    <text evidence="5">The sequence shown here is derived from an EMBL/GenBank/DDBJ whole genome shotgun (WGS) entry which is preliminary data.</text>
</comment>
<dbReference type="AlphaFoldDB" id="A0ABD3RB65"/>
<keyword evidence="4" id="KW-0812">Transmembrane</keyword>
<evidence type="ECO:0000256" key="3">
    <source>
        <dbReference type="ARBA" id="ARBA00022679"/>
    </source>
</evidence>
<comment type="similarity">
    <text evidence="1">Belongs to the glycosyltransferase 34 family.</text>
</comment>
<dbReference type="Proteomes" id="UP001530400">
    <property type="component" value="Unassembled WGS sequence"/>
</dbReference>
<reference evidence="5 6" key="1">
    <citation type="submission" date="2024-10" db="EMBL/GenBank/DDBJ databases">
        <title>Updated reference genomes for cyclostephanoid diatoms.</title>
        <authorList>
            <person name="Roberts W.R."/>
            <person name="Alverson A.J."/>
        </authorList>
    </citation>
    <scope>NUCLEOTIDE SEQUENCE [LARGE SCALE GENOMIC DNA]</scope>
    <source>
        <strain evidence="5 6">AJA010-31</strain>
    </source>
</reference>
<accession>A0ABD3RB65</accession>
<gene>
    <name evidence="5" type="ORF">ACHAWO_006229</name>
</gene>
<feature type="transmembrane region" description="Helical" evidence="4">
    <location>
        <begin position="12"/>
        <end position="34"/>
    </location>
</feature>
<dbReference type="GO" id="GO:0016757">
    <property type="term" value="F:glycosyltransferase activity"/>
    <property type="evidence" value="ECO:0007669"/>
    <property type="project" value="UniProtKB-KW"/>
</dbReference>
<evidence type="ECO:0000313" key="6">
    <source>
        <dbReference type="Proteomes" id="UP001530400"/>
    </source>
</evidence>